<organism evidence="3">
    <name type="scientific">uncultured marine group II/III euryarchaeote SAT1000_18_B12</name>
    <dbReference type="NCBI Taxonomy" id="1456563"/>
    <lineage>
        <taxon>Archaea</taxon>
        <taxon>Methanobacteriati</taxon>
        <taxon>Methanobacteriota</taxon>
        <taxon>environmental samples</taxon>
    </lineage>
</organism>
<dbReference type="InterPro" id="IPR003382">
    <property type="entry name" value="Flavoprotein"/>
</dbReference>
<reference evidence="3" key="1">
    <citation type="journal article" date="2014" name="Genome Biol. Evol.">
        <title>Pangenome evidence for extensive interdomain horizontal transfer affecting lineage core and shell genes in uncultured planktonic thaumarchaeota and euryarchaeota.</title>
        <authorList>
            <person name="Deschamps P."/>
            <person name="Zivanovic Y."/>
            <person name="Moreira D."/>
            <person name="Rodriguez-Valera F."/>
            <person name="Lopez-Garcia P."/>
        </authorList>
    </citation>
    <scope>NUCLEOTIDE SEQUENCE</scope>
</reference>
<dbReference type="AlphaFoldDB" id="A0A075IC41"/>
<dbReference type="PANTHER" id="PTHR14359:SF6">
    <property type="entry name" value="PHOSPHOPANTOTHENOYLCYSTEINE DECARBOXYLASE"/>
    <property type="match status" value="1"/>
</dbReference>
<dbReference type="InterPro" id="IPR007085">
    <property type="entry name" value="DNA/pantothenate-metab_flavo_C"/>
</dbReference>
<dbReference type="Pfam" id="PF04127">
    <property type="entry name" value="DFP"/>
    <property type="match status" value="1"/>
</dbReference>
<dbReference type="EMBL" id="KF901238">
    <property type="protein sequence ID" value="AIF23698.1"/>
    <property type="molecule type" value="Genomic_DNA"/>
</dbReference>
<dbReference type="GO" id="GO:0015937">
    <property type="term" value="P:coenzyme A biosynthetic process"/>
    <property type="evidence" value="ECO:0007669"/>
    <property type="project" value="TreeGrafter"/>
</dbReference>
<dbReference type="InterPro" id="IPR036551">
    <property type="entry name" value="Flavin_trans-like"/>
</dbReference>
<dbReference type="PANTHER" id="PTHR14359">
    <property type="entry name" value="HOMO-OLIGOMERIC FLAVIN CONTAINING CYS DECARBOXYLASE FAMILY"/>
    <property type="match status" value="1"/>
</dbReference>
<dbReference type="SUPFAM" id="SSF102645">
    <property type="entry name" value="CoaB-like"/>
    <property type="match status" value="1"/>
</dbReference>
<accession>A0A075IC41</accession>
<sequence length="397" mass="43018">MVNDADVESRGRSLANHRVLLVVTGGIAAVESVRLSRELRRHGAVLSILMTSEAEKIITPLALSWASGTKALTGWDHKMAQLDDYDAVLVAPATRNTISKHIHGLIDSPATMALSAARGTETPILFVPSMHSDLFDDPVTSEHIAALRDEGSAVMFDEPREGRRKQPDAVSIVAELCNLVNSELPDRKVVAITLGANRAPIDAVRAIQNASSGSTGWTIAQYLHRMGHRVICIAGKTSVAPEFTLPDVRRGGSPNEMLAVSLEVASSDPKPDAWIYSAAVLDYFTEPLSEKKSSGDKTWDISLTEGPKHISEIAPFVSGARRIGFKLETGVSVEVLIDRARQQIERYGVDAVVANLKEEVHDRDFPRGRIVLPDGTVQVMRDDADLCEAVESLLHGS</sequence>
<dbReference type="Pfam" id="PF02441">
    <property type="entry name" value="Flavoprotein"/>
    <property type="match status" value="1"/>
</dbReference>
<dbReference type="SUPFAM" id="SSF52507">
    <property type="entry name" value="Homo-oligomeric flavin-containing Cys decarboxylases, HFCD"/>
    <property type="match status" value="1"/>
</dbReference>
<dbReference type="GO" id="GO:0010181">
    <property type="term" value="F:FMN binding"/>
    <property type="evidence" value="ECO:0007669"/>
    <property type="project" value="TreeGrafter"/>
</dbReference>
<dbReference type="InterPro" id="IPR035929">
    <property type="entry name" value="CoaB-like_sf"/>
</dbReference>
<dbReference type="Gene3D" id="3.40.50.10300">
    <property type="entry name" value="CoaB-like"/>
    <property type="match status" value="1"/>
</dbReference>
<evidence type="ECO:0000259" key="2">
    <source>
        <dbReference type="Pfam" id="PF04127"/>
    </source>
</evidence>
<dbReference type="GO" id="GO:0071513">
    <property type="term" value="C:phosphopantothenoylcysteine decarboxylase complex"/>
    <property type="evidence" value="ECO:0007669"/>
    <property type="project" value="TreeGrafter"/>
</dbReference>
<name>A0A075IC41_9EURY</name>
<keyword evidence="3" id="KW-0456">Lyase</keyword>
<protein>
    <submittedName>
        <fullName evidence="3">Pantothenate metabolism flavoprotein (CoaBC, dfp)</fullName>
        <ecNumber evidence="3">4.1.1.36</ecNumber>
    </submittedName>
</protein>
<feature type="domain" description="DNA/pantothenate metabolism flavoprotein C-terminal" evidence="2">
    <location>
        <begin position="188"/>
        <end position="358"/>
    </location>
</feature>
<feature type="domain" description="Flavoprotein" evidence="1">
    <location>
        <begin position="18"/>
        <end position="154"/>
    </location>
</feature>
<proteinExistence type="predicted"/>
<gene>
    <name evidence="3" type="primary">coaBC</name>
    <name evidence="3" type="synonym">dfp</name>
</gene>
<dbReference type="Gene3D" id="3.40.50.1950">
    <property type="entry name" value="Flavin prenyltransferase-like"/>
    <property type="match status" value="1"/>
</dbReference>
<evidence type="ECO:0000313" key="3">
    <source>
        <dbReference type="EMBL" id="AIF23698.1"/>
    </source>
</evidence>
<dbReference type="GO" id="GO:0004633">
    <property type="term" value="F:phosphopantothenoylcysteine decarboxylase activity"/>
    <property type="evidence" value="ECO:0007669"/>
    <property type="project" value="UniProtKB-EC"/>
</dbReference>
<evidence type="ECO:0000259" key="1">
    <source>
        <dbReference type="Pfam" id="PF02441"/>
    </source>
</evidence>
<dbReference type="EC" id="4.1.1.36" evidence="3"/>